<evidence type="ECO:0000313" key="2">
    <source>
        <dbReference type="Proteomes" id="UP000308092"/>
    </source>
</evidence>
<name>A0A4S3JVW6_9EURO</name>
<organism evidence="1 2">
    <name type="scientific">Aspergillus tanneri</name>
    <dbReference type="NCBI Taxonomy" id="1220188"/>
    <lineage>
        <taxon>Eukaryota</taxon>
        <taxon>Fungi</taxon>
        <taxon>Dikarya</taxon>
        <taxon>Ascomycota</taxon>
        <taxon>Pezizomycotina</taxon>
        <taxon>Eurotiomycetes</taxon>
        <taxon>Eurotiomycetidae</taxon>
        <taxon>Eurotiales</taxon>
        <taxon>Aspergillaceae</taxon>
        <taxon>Aspergillus</taxon>
        <taxon>Aspergillus subgen. Circumdati</taxon>
    </lineage>
</organism>
<dbReference type="Proteomes" id="UP000308092">
    <property type="component" value="Unassembled WGS sequence"/>
</dbReference>
<proteinExistence type="predicted"/>
<sequence length="20" mass="2380">METLGKHRSYTEYTFLKSST</sequence>
<gene>
    <name evidence="1" type="ORF">EYZ11_000967</name>
</gene>
<dbReference type="EMBL" id="SOSA01000015">
    <property type="protein sequence ID" value="THC99598.1"/>
    <property type="molecule type" value="Genomic_DNA"/>
</dbReference>
<accession>A0A4S3JVW6</accession>
<comment type="caution">
    <text evidence="1">The sequence shown here is derived from an EMBL/GenBank/DDBJ whole genome shotgun (WGS) entry which is preliminary data.</text>
</comment>
<keyword evidence="2" id="KW-1185">Reference proteome</keyword>
<evidence type="ECO:0000313" key="1">
    <source>
        <dbReference type="EMBL" id="THC99598.1"/>
    </source>
</evidence>
<dbReference type="VEuPathDB" id="FungiDB:EYZ11_000967"/>
<protein>
    <submittedName>
        <fullName evidence="1">Uncharacterized protein</fullName>
    </submittedName>
</protein>
<dbReference type="AlphaFoldDB" id="A0A4S3JVW6"/>
<reference evidence="1 2" key="1">
    <citation type="submission" date="2019-03" db="EMBL/GenBank/DDBJ databases">
        <title>The genome sequence of a newly discovered highly antifungal drug resistant Aspergillus species, Aspergillus tanneri NIH 1004.</title>
        <authorList>
            <person name="Mounaud S."/>
            <person name="Singh I."/>
            <person name="Joardar V."/>
            <person name="Pakala S."/>
            <person name="Pakala S."/>
            <person name="Venepally P."/>
            <person name="Hoover J."/>
            <person name="Nierman W."/>
            <person name="Chung J."/>
            <person name="Losada L."/>
        </authorList>
    </citation>
    <scope>NUCLEOTIDE SEQUENCE [LARGE SCALE GENOMIC DNA]</scope>
    <source>
        <strain evidence="1 2">NIH1004</strain>
    </source>
</reference>